<name>A0A918PV77_9BACT</name>
<dbReference type="Proteomes" id="UP000619457">
    <property type="component" value="Unassembled WGS sequence"/>
</dbReference>
<dbReference type="PANTHER" id="PTHR43751">
    <property type="entry name" value="SULFATASE"/>
    <property type="match status" value="1"/>
</dbReference>
<dbReference type="Pfam" id="PF00884">
    <property type="entry name" value="Sulfatase"/>
    <property type="match status" value="1"/>
</dbReference>
<dbReference type="InterPro" id="IPR017850">
    <property type="entry name" value="Alkaline_phosphatase_core_sf"/>
</dbReference>
<dbReference type="EMBL" id="BMWX01000002">
    <property type="protein sequence ID" value="GGZ21749.1"/>
    <property type="molecule type" value="Genomic_DNA"/>
</dbReference>
<gene>
    <name evidence="2" type="ORF">GCM10007049_13130</name>
</gene>
<dbReference type="PANTHER" id="PTHR43751:SF3">
    <property type="entry name" value="SULFATASE N-TERMINAL DOMAIN-CONTAINING PROTEIN"/>
    <property type="match status" value="1"/>
</dbReference>
<proteinExistence type="predicted"/>
<comment type="caution">
    <text evidence="2">The sequence shown here is derived from an EMBL/GenBank/DDBJ whole genome shotgun (WGS) entry which is preliminary data.</text>
</comment>
<reference evidence="2" key="1">
    <citation type="journal article" date="2014" name="Int. J. Syst. Evol. Microbiol.">
        <title>Complete genome sequence of Corynebacterium casei LMG S-19264T (=DSM 44701T), isolated from a smear-ripened cheese.</title>
        <authorList>
            <consortium name="US DOE Joint Genome Institute (JGI-PGF)"/>
            <person name="Walter F."/>
            <person name="Albersmeier A."/>
            <person name="Kalinowski J."/>
            <person name="Ruckert C."/>
        </authorList>
    </citation>
    <scope>NUCLEOTIDE SEQUENCE</scope>
    <source>
        <strain evidence="2">KCTC 12368</strain>
    </source>
</reference>
<dbReference type="CDD" id="cd16034">
    <property type="entry name" value="sulfatase_like"/>
    <property type="match status" value="1"/>
</dbReference>
<dbReference type="InterPro" id="IPR052701">
    <property type="entry name" value="GAG_Ulvan_Degrading_Sulfatases"/>
</dbReference>
<keyword evidence="3" id="KW-1185">Reference proteome</keyword>
<dbReference type="AlphaFoldDB" id="A0A918PV77"/>
<sequence>MACQLSGCSSQADQKEEAPNIIFIFPDQFRNFSLGIWSAPGYDEYIQGKPDPVVTPALDRLASESVVFSNAVSNFPLCSPYRAMMMSGRYPDHNGVTANCHKDREVSLKTDMVCMTDVFAEVGYDVSYFGKVHWLRNDPLFTQEGTYTGSTEAPGGHYINSYDTYIPAGPDRHGIDYFVQMIKDDHFNPMVYSSDPKVVEGKEDGELYMPKRFSAEFEAEKIIDYLENTHQQRDTEKPFFMIWSLNPPHNPWTPESTKMEYYDQYTEEGSVNLDHLLARGNSDDSVGNYAPYYFANVSAVDHYIGLVLDKLEELELSDNTIIVFSSDHGEMLGSHGKQGKLVLESESLNIPFMVKWGKKLKHKVEDYIVSVPDVLPTLVSLAGFEGEIPSGVQGASHAELIRGKENSPLAKPSSALIMNYDSRGLYTKKHTFVVSEKKGYVNEVYCYDNIKDPYQLNRIALKDMDNSLREDLKSQLTQLLIKTDDRWYQEGVCSDFLTYN</sequence>
<accession>A0A918PV77</accession>
<protein>
    <submittedName>
        <fullName evidence="2">Arylsulfatase</fullName>
    </submittedName>
</protein>
<dbReference type="SUPFAM" id="SSF53649">
    <property type="entry name" value="Alkaline phosphatase-like"/>
    <property type="match status" value="1"/>
</dbReference>
<evidence type="ECO:0000313" key="3">
    <source>
        <dbReference type="Proteomes" id="UP000619457"/>
    </source>
</evidence>
<dbReference type="Gene3D" id="3.40.720.10">
    <property type="entry name" value="Alkaline Phosphatase, subunit A"/>
    <property type="match status" value="1"/>
</dbReference>
<evidence type="ECO:0000313" key="2">
    <source>
        <dbReference type="EMBL" id="GGZ21749.1"/>
    </source>
</evidence>
<evidence type="ECO:0000259" key="1">
    <source>
        <dbReference type="Pfam" id="PF00884"/>
    </source>
</evidence>
<dbReference type="InterPro" id="IPR000917">
    <property type="entry name" value="Sulfatase_N"/>
</dbReference>
<reference evidence="2" key="2">
    <citation type="submission" date="2020-09" db="EMBL/GenBank/DDBJ databases">
        <authorList>
            <person name="Sun Q."/>
            <person name="Kim S."/>
        </authorList>
    </citation>
    <scope>NUCLEOTIDE SEQUENCE</scope>
    <source>
        <strain evidence="2">KCTC 12368</strain>
    </source>
</reference>
<feature type="domain" description="Sulfatase N-terminal" evidence="1">
    <location>
        <begin position="19"/>
        <end position="383"/>
    </location>
</feature>
<organism evidence="2 3">
    <name type="scientific">Echinicola pacifica</name>
    <dbReference type="NCBI Taxonomy" id="346377"/>
    <lineage>
        <taxon>Bacteria</taxon>
        <taxon>Pseudomonadati</taxon>
        <taxon>Bacteroidota</taxon>
        <taxon>Cytophagia</taxon>
        <taxon>Cytophagales</taxon>
        <taxon>Cyclobacteriaceae</taxon>
        <taxon>Echinicola</taxon>
    </lineage>
</organism>
<dbReference type="Gene3D" id="3.30.1120.10">
    <property type="match status" value="1"/>
</dbReference>